<evidence type="ECO:0000313" key="1">
    <source>
        <dbReference type="EMBL" id="CAB5224833.1"/>
    </source>
</evidence>
<organism evidence="1">
    <name type="scientific">uncultured Caudovirales phage</name>
    <dbReference type="NCBI Taxonomy" id="2100421"/>
    <lineage>
        <taxon>Viruses</taxon>
        <taxon>Duplodnaviria</taxon>
        <taxon>Heunggongvirae</taxon>
        <taxon>Uroviricota</taxon>
        <taxon>Caudoviricetes</taxon>
        <taxon>Peduoviridae</taxon>
        <taxon>Maltschvirus</taxon>
        <taxon>Maltschvirus maltsch</taxon>
    </lineage>
</organism>
<protein>
    <submittedName>
        <fullName evidence="1">Uncharacterized protein</fullName>
    </submittedName>
</protein>
<name>A0A6J7X306_9CAUD</name>
<accession>A0A6J7X306</accession>
<gene>
    <name evidence="1" type="ORF">UFOVP739_14</name>
</gene>
<proteinExistence type="predicted"/>
<dbReference type="EMBL" id="LR798340">
    <property type="protein sequence ID" value="CAB5224833.1"/>
    <property type="molecule type" value="Genomic_DNA"/>
</dbReference>
<reference evidence="1" key="1">
    <citation type="submission" date="2020-05" db="EMBL/GenBank/DDBJ databases">
        <authorList>
            <person name="Chiriac C."/>
            <person name="Salcher M."/>
            <person name="Ghai R."/>
            <person name="Kavagutti S V."/>
        </authorList>
    </citation>
    <scope>NUCLEOTIDE SEQUENCE</scope>
</reference>
<sequence>MPRKYPFYPAWNGKKASPVTEWFVKAMRGRWKFTNLGIYANRTMRGSENLSVHATGWACDIGYTDRKVAVAAFDWLIAHTKELRIAEIHDYAYKDPKQTKAWGRGYRCSRGEGVKGIKIFNSEDNAGTPGGKWLHVEIENSWKNAAEFEAAWKAIPRP</sequence>